<comment type="similarity">
    <text evidence="2">Belongs to the iron-containing alcohol dehydrogenase family.</text>
</comment>
<dbReference type="PANTHER" id="PTHR11496:SF102">
    <property type="entry name" value="ALCOHOL DEHYDROGENASE 4"/>
    <property type="match status" value="1"/>
</dbReference>
<reference evidence="6 7" key="1">
    <citation type="submission" date="2020-07" db="EMBL/GenBank/DDBJ databases">
        <title>Taxonomic revisions and descriptions of new bacterial species based on genomic comparisons in the high-G+C-content subgroup of the family Alcaligenaceae.</title>
        <authorList>
            <person name="Szabo A."/>
            <person name="Felfoldi T."/>
        </authorList>
    </citation>
    <scope>NUCLEOTIDE SEQUENCE [LARGE SCALE GENOMIC DNA]</scope>
    <source>
        <strain evidence="6 7">LMG 24012</strain>
    </source>
</reference>
<dbReference type="Gene3D" id="3.40.50.1970">
    <property type="match status" value="1"/>
</dbReference>
<dbReference type="InterPro" id="IPR056798">
    <property type="entry name" value="ADH_Fe_C"/>
</dbReference>
<dbReference type="PANTHER" id="PTHR11496">
    <property type="entry name" value="ALCOHOL DEHYDROGENASE"/>
    <property type="match status" value="1"/>
</dbReference>
<proteinExistence type="inferred from homology"/>
<feature type="domain" description="Alcohol dehydrogenase iron-type/glycerol dehydrogenase GldA" evidence="4">
    <location>
        <begin position="2"/>
        <end position="156"/>
    </location>
</feature>
<evidence type="ECO:0000256" key="3">
    <source>
        <dbReference type="ARBA" id="ARBA00023002"/>
    </source>
</evidence>
<accession>A0A853G9A1</accession>
<evidence type="ECO:0000313" key="7">
    <source>
        <dbReference type="Proteomes" id="UP000559809"/>
    </source>
</evidence>
<protein>
    <submittedName>
        <fullName evidence="6">Iron-containing alcohol dehydrogenase</fullName>
    </submittedName>
</protein>
<dbReference type="InterPro" id="IPR001670">
    <property type="entry name" value="ADH_Fe/GldA"/>
</dbReference>
<feature type="domain" description="Fe-containing alcohol dehydrogenase-like C-terminal" evidence="5">
    <location>
        <begin position="168"/>
        <end position="361"/>
    </location>
</feature>
<dbReference type="FunFam" id="3.40.50.1970:FF:000003">
    <property type="entry name" value="Alcohol dehydrogenase, iron-containing"/>
    <property type="match status" value="1"/>
</dbReference>
<evidence type="ECO:0000256" key="1">
    <source>
        <dbReference type="ARBA" id="ARBA00001962"/>
    </source>
</evidence>
<evidence type="ECO:0000313" key="6">
    <source>
        <dbReference type="EMBL" id="NYT51510.1"/>
    </source>
</evidence>
<dbReference type="InterPro" id="IPR039697">
    <property type="entry name" value="Alcohol_dehydrogenase_Fe"/>
</dbReference>
<sequence>MASELQRFNAKRVLFITDRGVHAAGLTRPLEAAVPQGCRLAGVYSEVMQDPTAQLMDELGNRCRDEGIDALVAIGGGAALDAAKGAGLVASHGGSILDLVGEDKVQRPPITLLCIPTTAGTGSEVSWHISVNDTERHLKVTVRSPLAVATTAILDPQMVASVPPAVAAAAGMDALTHLLESYVGNVGRWEMTDALNLHGIQLVGDSMLPYWKNRGDERHARSMQIASCIGGLALSHSRTGIVHQMARPLGAKFHVPHGMANAVLLPWCLAVTATRDPVRFARIARALDSSAPEDDAAAAAGLADTVHRMNKTMRVPSSLAAFGVKEAELEDLAVDALQGKPAVTNPCAVSLEEVVGIYRNALKGEAHG</sequence>
<keyword evidence="7" id="KW-1185">Reference proteome</keyword>
<evidence type="ECO:0000259" key="5">
    <source>
        <dbReference type="Pfam" id="PF25137"/>
    </source>
</evidence>
<dbReference type="AlphaFoldDB" id="A0A853G9A1"/>
<dbReference type="GO" id="GO:0046872">
    <property type="term" value="F:metal ion binding"/>
    <property type="evidence" value="ECO:0007669"/>
    <property type="project" value="InterPro"/>
</dbReference>
<evidence type="ECO:0000259" key="4">
    <source>
        <dbReference type="Pfam" id="PF00465"/>
    </source>
</evidence>
<dbReference type="SUPFAM" id="SSF56796">
    <property type="entry name" value="Dehydroquinate synthase-like"/>
    <property type="match status" value="1"/>
</dbReference>
<gene>
    <name evidence="6" type="ORF">H0A72_19535</name>
</gene>
<dbReference type="Gene3D" id="1.20.1090.10">
    <property type="entry name" value="Dehydroquinate synthase-like - alpha domain"/>
    <property type="match status" value="1"/>
</dbReference>
<dbReference type="EMBL" id="JACCEM010000012">
    <property type="protein sequence ID" value="NYT51510.1"/>
    <property type="molecule type" value="Genomic_DNA"/>
</dbReference>
<dbReference type="Pfam" id="PF25137">
    <property type="entry name" value="ADH_Fe_C"/>
    <property type="match status" value="1"/>
</dbReference>
<organism evidence="6 7">
    <name type="scientific">Parapusillimonas granuli</name>
    <dbReference type="NCBI Taxonomy" id="380911"/>
    <lineage>
        <taxon>Bacteria</taxon>
        <taxon>Pseudomonadati</taxon>
        <taxon>Pseudomonadota</taxon>
        <taxon>Betaproteobacteria</taxon>
        <taxon>Burkholderiales</taxon>
        <taxon>Alcaligenaceae</taxon>
        <taxon>Parapusillimonas</taxon>
    </lineage>
</organism>
<comment type="cofactor">
    <cofactor evidence="1">
        <name>Fe cation</name>
        <dbReference type="ChEBI" id="CHEBI:24875"/>
    </cofactor>
</comment>
<name>A0A853G9A1_9BURK</name>
<comment type="caution">
    <text evidence="6">The sequence shown here is derived from an EMBL/GenBank/DDBJ whole genome shotgun (WGS) entry which is preliminary data.</text>
</comment>
<keyword evidence="3" id="KW-0560">Oxidoreductase</keyword>
<dbReference type="Pfam" id="PF00465">
    <property type="entry name" value="Fe-ADH"/>
    <property type="match status" value="1"/>
</dbReference>
<evidence type="ECO:0000256" key="2">
    <source>
        <dbReference type="ARBA" id="ARBA00007358"/>
    </source>
</evidence>
<dbReference type="CDD" id="cd08551">
    <property type="entry name" value="Fe-ADH"/>
    <property type="match status" value="1"/>
</dbReference>
<dbReference type="Proteomes" id="UP000559809">
    <property type="component" value="Unassembled WGS sequence"/>
</dbReference>
<dbReference type="GO" id="GO:0004022">
    <property type="term" value="F:alcohol dehydrogenase (NAD+) activity"/>
    <property type="evidence" value="ECO:0007669"/>
    <property type="project" value="TreeGrafter"/>
</dbReference>